<comment type="caution">
    <text evidence="2">The sequence shown here is derived from an EMBL/GenBank/DDBJ whole genome shotgun (WGS) entry which is preliminary data.</text>
</comment>
<feature type="region of interest" description="Disordered" evidence="1">
    <location>
        <begin position="1"/>
        <end position="46"/>
    </location>
</feature>
<evidence type="ECO:0000256" key="1">
    <source>
        <dbReference type="SAM" id="MobiDB-lite"/>
    </source>
</evidence>
<dbReference type="EMBL" id="CAKXYP010000043">
    <property type="protein sequence ID" value="CAH9420359.1"/>
    <property type="molecule type" value="Genomic_DNA"/>
</dbReference>
<accession>A0ABM9H9K8</accession>
<proteinExistence type="predicted"/>
<keyword evidence="3" id="KW-1185">Reference proteome</keyword>
<name>A0ABM9H9K8_STRGL</name>
<organism evidence="2 3">
    <name type="scientific">Streptomyces globisporus</name>
    <dbReference type="NCBI Taxonomy" id="1908"/>
    <lineage>
        <taxon>Bacteria</taxon>
        <taxon>Bacillati</taxon>
        <taxon>Actinomycetota</taxon>
        <taxon>Actinomycetes</taxon>
        <taxon>Kitasatosporales</taxon>
        <taxon>Streptomycetaceae</taxon>
        <taxon>Streptomyces</taxon>
    </lineage>
</organism>
<reference evidence="2" key="1">
    <citation type="submission" date="2022-03" db="EMBL/GenBank/DDBJ databases">
        <authorList>
            <person name="Leyn A S."/>
        </authorList>
    </citation>
    <scope>NUCLEOTIDE SEQUENCE</scope>
    <source>
        <strain evidence="2">Streptomyces globisporus 4-3</strain>
    </source>
</reference>
<evidence type="ECO:0000313" key="2">
    <source>
        <dbReference type="EMBL" id="CAH9420359.1"/>
    </source>
</evidence>
<sequence length="46" mass="4921">MGFKPTTTGARPCGTPRPEGGRIARENHRRPSGSCLDPDASPRSWG</sequence>
<gene>
    <name evidence="2" type="ORF">SGL43_07417</name>
</gene>
<protein>
    <submittedName>
        <fullName evidence="2">Uncharacterized protein</fullName>
    </submittedName>
</protein>
<dbReference type="Proteomes" id="UP001154015">
    <property type="component" value="Unassembled WGS sequence"/>
</dbReference>
<evidence type="ECO:0000313" key="3">
    <source>
        <dbReference type="Proteomes" id="UP001154015"/>
    </source>
</evidence>